<dbReference type="AlphaFoldDB" id="A0AAE0KZY4"/>
<protein>
    <submittedName>
        <fullName evidence="1">Uncharacterized protein</fullName>
    </submittedName>
</protein>
<organism evidence="1 2">
    <name type="scientific">Cymbomonas tetramitiformis</name>
    <dbReference type="NCBI Taxonomy" id="36881"/>
    <lineage>
        <taxon>Eukaryota</taxon>
        <taxon>Viridiplantae</taxon>
        <taxon>Chlorophyta</taxon>
        <taxon>Pyramimonadophyceae</taxon>
        <taxon>Pyramimonadales</taxon>
        <taxon>Pyramimonadaceae</taxon>
        <taxon>Cymbomonas</taxon>
    </lineage>
</organism>
<name>A0AAE0KZY4_9CHLO</name>
<reference evidence="1 2" key="1">
    <citation type="journal article" date="2015" name="Genome Biol. Evol.">
        <title>Comparative Genomics of a Bacterivorous Green Alga Reveals Evolutionary Causalities and Consequences of Phago-Mixotrophic Mode of Nutrition.</title>
        <authorList>
            <person name="Burns J.A."/>
            <person name="Paasch A."/>
            <person name="Narechania A."/>
            <person name="Kim E."/>
        </authorList>
    </citation>
    <scope>NUCLEOTIDE SEQUENCE [LARGE SCALE GENOMIC DNA]</scope>
    <source>
        <strain evidence="1 2">PLY_AMNH</strain>
    </source>
</reference>
<proteinExistence type="predicted"/>
<comment type="caution">
    <text evidence="1">The sequence shown here is derived from an EMBL/GenBank/DDBJ whole genome shotgun (WGS) entry which is preliminary data.</text>
</comment>
<gene>
    <name evidence="1" type="ORF">CYMTET_24707</name>
</gene>
<dbReference type="EMBL" id="LGRX02012889">
    <property type="protein sequence ID" value="KAK3266689.1"/>
    <property type="molecule type" value="Genomic_DNA"/>
</dbReference>
<keyword evidence="2" id="KW-1185">Reference proteome</keyword>
<evidence type="ECO:0000313" key="1">
    <source>
        <dbReference type="EMBL" id="KAK3266689.1"/>
    </source>
</evidence>
<accession>A0AAE0KZY4</accession>
<evidence type="ECO:0000313" key="2">
    <source>
        <dbReference type="Proteomes" id="UP001190700"/>
    </source>
</evidence>
<sequence length="298" mass="33228">MPPTGLEGDARQGDFSSWDEAQALTRESVQGICSHCGEPALHFLRKPSRTSTNLLGQTSTSKAMFECHVCNKPTTPCVKCLDTYPSAMMVMSKYTPPGNPPPMTTQCYCCKMEKQQKGSFFSMLQNRTDTEDLNQELGGLTAMLKLNGFPAWERSFSKGWIRPFLALVSMSESDRVSIGMKIGIRLMDAGSVRFSAHQEAWLLISHPQDGLMRRAKTIVEKLGGKSLNWIEARHPRISSLHCVPHSRIGQWVPLVPAWMACHSQCPLGRKLVILGAYRMPCHVGLGRRGSAHMRKRPK</sequence>
<dbReference type="Proteomes" id="UP001190700">
    <property type="component" value="Unassembled WGS sequence"/>
</dbReference>